<dbReference type="PANTHER" id="PTHR12544">
    <property type="entry name" value="GLUTAMINASE"/>
    <property type="match status" value="1"/>
</dbReference>
<dbReference type="InterPro" id="IPR012338">
    <property type="entry name" value="Beta-lactam/transpept-like"/>
</dbReference>
<protein>
    <recommendedName>
        <fullName evidence="3">glutaminase</fullName>
        <ecNumber evidence="3">3.5.1.2</ecNumber>
    </recommendedName>
</protein>
<dbReference type="EMBL" id="JAODUP010000163">
    <property type="protein sequence ID" value="KAK2158815.1"/>
    <property type="molecule type" value="Genomic_DNA"/>
</dbReference>
<dbReference type="Pfam" id="PF17959">
    <property type="entry name" value="EF-hand_14"/>
    <property type="match status" value="1"/>
</dbReference>
<dbReference type="InterPro" id="IPR041541">
    <property type="entry name" value="Glutaminase_EF-hand"/>
</dbReference>
<dbReference type="Gene3D" id="1.25.40.20">
    <property type="entry name" value="Ankyrin repeat-containing domain"/>
    <property type="match status" value="1"/>
</dbReference>
<organism evidence="10 11">
    <name type="scientific">Paralvinella palmiformis</name>
    <dbReference type="NCBI Taxonomy" id="53620"/>
    <lineage>
        <taxon>Eukaryota</taxon>
        <taxon>Metazoa</taxon>
        <taxon>Spiralia</taxon>
        <taxon>Lophotrochozoa</taxon>
        <taxon>Annelida</taxon>
        <taxon>Polychaeta</taxon>
        <taxon>Sedentaria</taxon>
        <taxon>Canalipalpata</taxon>
        <taxon>Terebellida</taxon>
        <taxon>Terebelliformia</taxon>
        <taxon>Alvinellidae</taxon>
        <taxon>Paralvinella</taxon>
    </lineage>
</organism>
<dbReference type="Proteomes" id="UP001208570">
    <property type="component" value="Unassembled WGS sequence"/>
</dbReference>
<feature type="repeat" description="ANK" evidence="8">
    <location>
        <begin position="492"/>
        <end position="514"/>
    </location>
</feature>
<dbReference type="InterPro" id="IPR002110">
    <property type="entry name" value="Ankyrin_rpt"/>
</dbReference>
<keyword evidence="6 8" id="KW-0040">ANK repeat</keyword>
<dbReference type="PROSITE" id="PS50297">
    <property type="entry name" value="ANK_REP_REGION"/>
    <property type="match status" value="1"/>
</dbReference>
<evidence type="ECO:0000256" key="6">
    <source>
        <dbReference type="ARBA" id="ARBA00023043"/>
    </source>
</evidence>
<dbReference type="SUPFAM" id="SSF56601">
    <property type="entry name" value="beta-lactamase/transpeptidase-like"/>
    <property type="match status" value="1"/>
</dbReference>
<dbReference type="InterPro" id="IPR015868">
    <property type="entry name" value="Glutaminase"/>
</dbReference>
<gene>
    <name evidence="10" type="ORF">LSH36_163g00005</name>
</gene>
<evidence type="ECO:0000256" key="1">
    <source>
        <dbReference type="ARBA" id="ARBA00011076"/>
    </source>
</evidence>
<evidence type="ECO:0000256" key="8">
    <source>
        <dbReference type="PROSITE-ProRule" id="PRU00023"/>
    </source>
</evidence>
<name>A0AAD9N6P8_9ANNE</name>
<accession>A0AAD9N6P8</accession>
<proteinExistence type="inferred from homology"/>
<dbReference type="Gene3D" id="3.40.710.10">
    <property type="entry name" value="DD-peptidase/beta-lactamase superfamily"/>
    <property type="match status" value="2"/>
</dbReference>
<dbReference type="Gene3D" id="1.10.238.210">
    <property type="match status" value="1"/>
</dbReference>
<sequence length="577" mass="64241">MILAFFAFDDPKKPHSRSKLFTSHHSGLRGMPSKLECSSYTREFCVSAELTPRVKKSVGHTDKAGEAYHIIARGCRDFERNLFEALSNVKGKVSVSKFIADLQNVGFRVSDPRLRGVFRKLRELQTPAAYSWDEHAIAADLQLDRQTFYECIHDGMDIVHMAYTSDLVIPNFSEFTSTIDSIYWNCFNKRHGQVASYIPQLSRYNPDYWGVSVCTIDGQRHSIGDVHVPFSLQSGSKAVTYALALTELGQDVVHQYVGHEPSGHSFNHIKLGHGNKPHNPMINAGAIVITSLLKSNYNLADRFDYCFPEGTNLQETMDFYFQLCSTEVNCESASVMAATLANGGICPITGESILDAEAVCNTLSLMHSCGMYDYSGEFAFKVGLPAKSGVSGMIMLVVPNVCGICLWSPPIDSFGNSARALAFCEELVRTFNFHHFDNLRHIWSEKKDPRVSTTNQYSVHVVSLLFSAGHGDLNALKRMWLSGKDMQTVDYDGRTALHLVAAEGHYDCAKFLLEVCGVNPCPRDRWGHIPYDDALQFNNASLADLLKLYMDSWQVPGNLKAIATNNADLPVHSSDIE</sequence>
<dbReference type="GO" id="GO:0006537">
    <property type="term" value="P:glutamate biosynthetic process"/>
    <property type="evidence" value="ECO:0007669"/>
    <property type="project" value="TreeGrafter"/>
</dbReference>
<comment type="similarity">
    <text evidence="1">Belongs to the glutaminase family.</text>
</comment>
<evidence type="ECO:0000256" key="4">
    <source>
        <dbReference type="ARBA" id="ARBA00022737"/>
    </source>
</evidence>
<comment type="caution">
    <text evidence="10">The sequence shown here is derived from an EMBL/GenBank/DDBJ whole genome shotgun (WGS) entry which is preliminary data.</text>
</comment>
<comment type="catalytic activity">
    <reaction evidence="7">
        <text>L-glutamine + H2O = L-glutamate + NH4(+)</text>
        <dbReference type="Rhea" id="RHEA:15889"/>
        <dbReference type="ChEBI" id="CHEBI:15377"/>
        <dbReference type="ChEBI" id="CHEBI:28938"/>
        <dbReference type="ChEBI" id="CHEBI:29985"/>
        <dbReference type="ChEBI" id="CHEBI:58359"/>
        <dbReference type="EC" id="3.5.1.2"/>
    </reaction>
</comment>
<dbReference type="AlphaFoldDB" id="A0AAD9N6P8"/>
<keyword evidence="5" id="KW-0378">Hydrolase</keyword>
<dbReference type="Pfam" id="PF04960">
    <property type="entry name" value="Glutaminase"/>
    <property type="match status" value="2"/>
</dbReference>
<dbReference type="InterPro" id="IPR036770">
    <property type="entry name" value="Ankyrin_rpt-contain_sf"/>
</dbReference>
<comment type="subunit">
    <text evidence="2">Homotetramer.</text>
</comment>
<evidence type="ECO:0000256" key="7">
    <source>
        <dbReference type="ARBA" id="ARBA00049534"/>
    </source>
</evidence>
<feature type="domain" description="Glutaminase EF-hand" evidence="9">
    <location>
        <begin position="82"/>
        <end position="170"/>
    </location>
</feature>
<dbReference type="PROSITE" id="PS50088">
    <property type="entry name" value="ANK_REPEAT"/>
    <property type="match status" value="1"/>
</dbReference>
<reference evidence="10" key="1">
    <citation type="journal article" date="2023" name="Mol. Biol. Evol.">
        <title>Third-Generation Sequencing Reveals the Adaptive Role of the Epigenome in Three Deep-Sea Polychaetes.</title>
        <authorList>
            <person name="Perez M."/>
            <person name="Aroh O."/>
            <person name="Sun Y."/>
            <person name="Lan Y."/>
            <person name="Juniper S.K."/>
            <person name="Young C.R."/>
            <person name="Angers B."/>
            <person name="Qian P.Y."/>
        </authorList>
    </citation>
    <scope>NUCLEOTIDE SEQUENCE</scope>
    <source>
        <strain evidence="10">P08H-3</strain>
    </source>
</reference>
<dbReference type="PANTHER" id="PTHR12544:SF29">
    <property type="entry name" value="GLUTAMINASE"/>
    <property type="match status" value="1"/>
</dbReference>
<dbReference type="GO" id="GO:0006543">
    <property type="term" value="P:L-glutamine catabolic process"/>
    <property type="evidence" value="ECO:0007669"/>
    <property type="project" value="TreeGrafter"/>
</dbReference>
<evidence type="ECO:0000256" key="5">
    <source>
        <dbReference type="ARBA" id="ARBA00022801"/>
    </source>
</evidence>
<evidence type="ECO:0000256" key="2">
    <source>
        <dbReference type="ARBA" id="ARBA00011881"/>
    </source>
</evidence>
<keyword evidence="4" id="KW-0677">Repeat</keyword>
<evidence type="ECO:0000256" key="3">
    <source>
        <dbReference type="ARBA" id="ARBA00012918"/>
    </source>
</evidence>
<keyword evidence="11" id="KW-1185">Reference proteome</keyword>
<evidence type="ECO:0000259" key="9">
    <source>
        <dbReference type="Pfam" id="PF17959"/>
    </source>
</evidence>
<dbReference type="FunFam" id="1.25.40.20:FF:000069">
    <property type="entry name" value="Glutaminase, isoform E"/>
    <property type="match status" value="1"/>
</dbReference>
<dbReference type="Pfam" id="PF12796">
    <property type="entry name" value="Ank_2"/>
    <property type="match status" value="1"/>
</dbReference>
<evidence type="ECO:0000313" key="10">
    <source>
        <dbReference type="EMBL" id="KAK2158815.1"/>
    </source>
</evidence>
<evidence type="ECO:0000313" key="11">
    <source>
        <dbReference type="Proteomes" id="UP001208570"/>
    </source>
</evidence>
<dbReference type="GO" id="GO:0004359">
    <property type="term" value="F:glutaminase activity"/>
    <property type="evidence" value="ECO:0007669"/>
    <property type="project" value="UniProtKB-EC"/>
</dbReference>
<dbReference type="EC" id="3.5.1.2" evidence="3"/>
<dbReference type="SUPFAM" id="SSF48403">
    <property type="entry name" value="Ankyrin repeat"/>
    <property type="match status" value="1"/>
</dbReference>